<protein>
    <recommendedName>
        <fullName evidence="5">Mce-associated membrane protein</fullName>
    </recommendedName>
</protein>
<evidence type="ECO:0008006" key="5">
    <source>
        <dbReference type="Google" id="ProtNLM"/>
    </source>
</evidence>
<keyword evidence="2" id="KW-0472">Membrane</keyword>
<dbReference type="RefSeq" id="WP_344862126.1">
    <property type="nucleotide sequence ID" value="NZ_BAAAZN010000008.1"/>
</dbReference>
<dbReference type="EMBL" id="BAAAZN010000008">
    <property type="protein sequence ID" value="GAA3553173.1"/>
    <property type="molecule type" value="Genomic_DNA"/>
</dbReference>
<keyword evidence="4" id="KW-1185">Reference proteome</keyword>
<dbReference type="PANTHER" id="PTHR37042">
    <property type="entry name" value="OUTER MEMBRANE PROTEIN RV1973"/>
    <property type="match status" value="1"/>
</dbReference>
<sequence>MRRAVVVAAAGLLVAGCGSGNIGGQAGAPKASNLAFVDTTATKAAMDGVGQAAEKAFSYDSTKPDEVAKTEQEYLAGAARTKFDQAFAQVRTSPVTTKTQVLESGAAELRPGQAKVLAVVSQHSTTPDGKQNSATAVMLFTAAQQNGHWVLHDVDFDPHGPLTQADAPGLGKATTRDQVVAAAQRDGQVLLTLDAKNADAVYDRYQTVAAEPLLTQYRTSRDETLSHMRESGAKATVDPQSVAAATEMSPDGTKATALLGAIVSSQAPGPNGNQQRRLPIKLDLVRQGTNWKVSAIQIVTAPQS</sequence>
<comment type="caution">
    <text evidence="3">The sequence shown here is derived from an EMBL/GenBank/DDBJ whole genome shotgun (WGS) entry which is preliminary data.</text>
</comment>
<name>A0ABP6WLX0_9PSEU</name>
<dbReference type="PANTHER" id="PTHR37042:SF4">
    <property type="entry name" value="OUTER MEMBRANE PROTEIN RV1973"/>
    <property type="match status" value="1"/>
</dbReference>
<evidence type="ECO:0000256" key="1">
    <source>
        <dbReference type="ARBA" id="ARBA00004370"/>
    </source>
</evidence>
<evidence type="ECO:0000313" key="3">
    <source>
        <dbReference type="EMBL" id="GAA3553173.1"/>
    </source>
</evidence>
<accession>A0ABP6WLX0</accession>
<evidence type="ECO:0000313" key="4">
    <source>
        <dbReference type="Proteomes" id="UP001500689"/>
    </source>
</evidence>
<reference evidence="4" key="1">
    <citation type="journal article" date="2019" name="Int. J. Syst. Evol. Microbiol.">
        <title>The Global Catalogue of Microorganisms (GCM) 10K type strain sequencing project: providing services to taxonomists for standard genome sequencing and annotation.</title>
        <authorList>
            <consortium name="The Broad Institute Genomics Platform"/>
            <consortium name="The Broad Institute Genome Sequencing Center for Infectious Disease"/>
            <person name="Wu L."/>
            <person name="Ma J."/>
        </authorList>
    </citation>
    <scope>NUCLEOTIDE SEQUENCE [LARGE SCALE GENOMIC DNA]</scope>
    <source>
        <strain evidence="4">JCM 16898</strain>
    </source>
</reference>
<comment type="subcellular location">
    <subcellularLocation>
        <location evidence="1">Membrane</location>
    </subcellularLocation>
</comment>
<dbReference type="Proteomes" id="UP001500689">
    <property type="component" value="Unassembled WGS sequence"/>
</dbReference>
<proteinExistence type="predicted"/>
<gene>
    <name evidence="3" type="ORF">GCM10022222_41140</name>
</gene>
<evidence type="ECO:0000256" key="2">
    <source>
        <dbReference type="ARBA" id="ARBA00023136"/>
    </source>
</evidence>
<dbReference type="PROSITE" id="PS51257">
    <property type="entry name" value="PROKAR_LIPOPROTEIN"/>
    <property type="match status" value="1"/>
</dbReference>
<organism evidence="3 4">
    <name type="scientific">Amycolatopsis ultiminotia</name>
    <dbReference type="NCBI Taxonomy" id="543629"/>
    <lineage>
        <taxon>Bacteria</taxon>
        <taxon>Bacillati</taxon>
        <taxon>Actinomycetota</taxon>
        <taxon>Actinomycetes</taxon>
        <taxon>Pseudonocardiales</taxon>
        <taxon>Pseudonocardiaceae</taxon>
        <taxon>Amycolatopsis</taxon>
    </lineage>
</organism>